<dbReference type="AlphaFoldDB" id="A0A0P6VLU3"/>
<dbReference type="Pfam" id="PF00482">
    <property type="entry name" value="T2SSF"/>
    <property type="match status" value="1"/>
</dbReference>
<evidence type="ECO:0000259" key="7">
    <source>
        <dbReference type="Pfam" id="PF00482"/>
    </source>
</evidence>
<evidence type="ECO:0000313" key="9">
    <source>
        <dbReference type="EMBL" id="KPL51099.1"/>
    </source>
</evidence>
<comment type="subcellular location">
    <subcellularLocation>
        <location evidence="1">Cell membrane</location>
        <topology evidence="1">Multi-pass membrane protein</topology>
    </subcellularLocation>
</comment>
<protein>
    <submittedName>
        <fullName evidence="9">Uncharacterized protein</fullName>
    </submittedName>
</protein>
<evidence type="ECO:0000256" key="2">
    <source>
        <dbReference type="ARBA" id="ARBA00022475"/>
    </source>
</evidence>
<dbReference type="GO" id="GO:0005886">
    <property type="term" value="C:plasma membrane"/>
    <property type="evidence" value="ECO:0007669"/>
    <property type="project" value="UniProtKB-SubCell"/>
</dbReference>
<sequence>MPALDQIDPIYLVSGFVGIAAVLAVEAIYLLFFTGESYRDRVNRRLRVLSDKPNREEALVILRRERGLTGEGFYMTRVKAFNRLVLQSGVTLGLYRVALLMAGVGVASGLGVWVWKQELLWAAIAVPLFGLAVPLFMLRWLRARRHNKFAAQFPDAIDIIVRSLKAGHPVPIAIAMVAREMGDPVGTEFGILADEVTYGSDLETAMRNLMFRVGQEDLPLFVTAVAIQGSTGGNLSEILANLSRVIRERFKMRRKIRALSSEGRFSALALTAMPILFFCAVTFTNPDFYGGIIHLKVTKIVLGVAGTWMMIGNLIMRRMINFRV</sequence>
<feature type="domain" description="Type II secretion system protein TadB-like N-terminal" evidence="8">
    <location>
        <begin position="11"/>
        <end position="66"/>
    </location>
</feature>
<keyword evidence="5 6" id="KW-0472">Membrane</keyword>
<comment type="caution">
    <text evidence="9">The sequence shown here is derived from an EMBL/GenBank/DDBJ whole genome shotgun (WGS) entry which is preliminary data.</text>
</comment>
<evidence type="ECO:0000256" key="5">
    <source>
        <dbReference type="ARBA" id="ARBA00023136"/>
    </source>
</evidence>
<proteinExistence type="predicted"/>
<keyword evidence="4 6" id="KW-1133">Transmembrane helix</keyword>
<keyword evidence="10" id="KW-1185">Reference proteome</keyword>
<dbReference type="InterPro" id="IPR045824">
    <property type="entry name" value="T2SS_TadB-like_N"/>
</dbReference>
<feature type="transmembrane region" description="Helical" evidence="6">
    <location>
        <begin position="297"/>
        <end position="316"/>
    </location>
</feature>
<feature type="transmembrane region" description="Helical" evidence="6">
    <location>
        <begin position="265"/>
        <end position="285"/>
    </location>
</feature>
<organism evidence="9 10">
    <name type="scientific">Prosthecodimorpha hirschii</name>
    <dbReference type="NCBI Taxonomy" id="665126"/>
    <lineage>
        <taxon>Bacteria</taxon>
        <taxon>Pseudomonadati</taxon>
        <taxon>Pseudomonadota</taxon>
        <taxon>Alphaproteobacteria</taxon>
        <taxon>Hyphomicrobiales</taxon>
        <taxon>Ancalomicrobiaceae</taxon>
        <taxon>Prosthecodimorpha</taxon>
    </lineage>
</organism>
<dbReference type="RefSeq" id="WP_054357262.1">
    <property type="nucleotide sequence ID" value="NZ_LJYW01000001.1"/>
</dbReference>
<dbReference type="InterPro" id="IPR018076">
    <property type="entry name" value="T2SS_GspF_dom"/>
</dbReference>
<reference evidence="9 10" key="1">
    <citation type="submission" date="2015-09" db="EMBL/GenBank/DDBJ databases">
        <authorList>
            <person name="Jackson K.R."/>
            <person name="Lunt B.L."/>
            <person name="Fisher J.N.B."/>
            <person name="Gardner A.V."/>
            <person name="Bailey M.E."/>
            <person name="Deus L.M."/>
            <person name="Earl A.S."/>
            <person name="Gibby P.D."/>
            <person name="Hartmann K.A."/>
            <person name="Liu J.E."/>
            <person name="Manci A.M."/>
            <person name="Nielsen D.A."/>
            <person name="Solomon M.B."/>
            <person name="Breakwell D.P."/>
            <person name="Burnett S.H."/>
            <person name="Grose J.H."/>
        </authorList>
    </citation>
    <scope>NUCLEOTIDE SEQUENCE [LARGE SCALE GENOMIC DNA]</scope>
    <source>
        <strain evidence="9 10">16</strain>
    </source>
</reference>
<name>A0A0P6VLU3_9HYPH</name>
<feature type="transmembrane region" description="Helical" evidence="6">
    <location>
        <begin position="12"/>
        <end position="35"/>
    </location>
</feature>
<keyword evidence="2" id="KW-1003">Cell membrane</keyword>
<dbReference type="PANTHER" id="PTHR35007:SF1">
    <property type="entry name" value="PILUS ASSEMBLY PROTEIN"/>
    <property type="match status" value="1"/>
</dbReference>
<reference evidence="9 10" key="2">
    <citation type="submission" date="2015-10" db="EMBL/GenBank/DDBJ databases">
        <title>Draft Genome Sequence of Prosthecomicrobium hirschii ATCC 27832.</title>
        <authorList>
            <person name="Daniel J."/>
            <person name="Givan S.A."/>
            <person name="Brun Y.V."/>
            <person name="Brown P.J."/>
        </authorList>
    </citation>
    <scope>NUCLEOTIDE SEQUENCE [LARGE SCALE GENOMIC DNA]</scope>
    <source>
        <strain evidence="9 10">16</strain>
    </source>
</reference>
<dbReference type="EMBL" id="LJYW01000001">
    <property type="protein sequence ID" value="KPL51099.1"/>
    <property type="molecule type" value="Genomic_DNA"/>
</dbReference>
<evidence type="ECO:0000256" key="6">
    <source>
        <dbReference type="SAM" id="Phobius"/>
    </source>
</evidence>
<evidence type="ECO:0000313" key="10">
    <source>
        <dbReference type="Proteomes" id="UP000048984"/>
    </source>
</evidence>
<feature type="transmembrane region" description="Helical" evidence="6">
    <location>
        <begin position="93"/>
        <end position="113"/>
    </location>
</feature>
<evidence type="ECO:0000256" key="4">
    <source>
        <dbReference type="ARBA" id="ARBA00022989"/>
    </source>
</evidence>
<accession>A0A0P6VLU3</accession>
<feature type="transmembrane region" description="Helical" evidence="6">
    <location>
        <begin position="119"/>
        <end position="138"/>
    </location>
</feature>
<dbReference type="Gene3D" id="1.20.81.30">
    <property type="entry name" value="Type II secretion system (T2SS), domain F"/>
    <property type="match status" value="1"/>
</dbReference>
<feature type="domain" description="Type II secretion system protein GspF" evidence="7">
    <location>
        <begin position="157"/>
        <end position="281"/>
    </location>
</feature>
<evidence type="ECO:0000256" key="1">
    <source>
        <dbReference type="ARBA" id="ARBA00004651"/>
    </source>
</evidence>
<dbReference type="STRING" id="665126.ABB55_01755"/>
<keyword evidence="3 6" id="KW-0812">Transmembrane</keyword>
<dbReference type="PANTHER" id="PTHR35007">
    <property type="entry name" value="INTEGRAL MEMBRANE PROTEIN-RELATED"/>
    <property type="match status" value="1"/>
</dbReference>
<dbReference type="Pfam" id="PF19360">
    <property type="entry name" value="TadB_TadC_N"/>
    <property type="match status" value="1"/>
</dbReference>
<gene>
    <name evidence="9" type="ORF">ABB55_01755</name>
</gene>
<evidence type="ECO:0000259" key="8">
    <source>
        <dbReference type="Pfam" id="PF19360"/>
    </source>
</evidence>
<dbReference type="Proteomes" id="UP000048984">
    <property type="component" value="Unassembled WGS sequence"/>
</dbReference>
<dbReference type="InterPro" id="IPR042094">
    <property type="entry name" value="T2SS_GspF_sf"/>
</dbReference>
<evidence type="ECO:0000256" key="3">
    <source>
        <dbReference type="ARBA" id="ARBA00022692"/>
    </source>
</evidence>